<evidence type="ECO:0000313" key="8">
    <source>
        <dbReference type="EMBL" id="RIY40890.1"/>
    </source>
</evidence>
<dbReference type="Proteomes" id="UP000266206">
    <property type="component" value="Unassembled WGS sequence"/>
</dbReference>
<evidence type="ECO:0000313" key="7">
    <source>
        <dbReference type="EMBL" id="RII84106.1"/>
    </source>
</evidence>
<dbReference type="PANTHER" id="PTHR38099">
    <property type="entry name" value="LARGE RIBOSOMAL RNA SUBUNIT ACCUMULATION PROTEIN YCED"/>
    <property type="match status" value="1"/>
</dbReference>
<dbReference type="Pfam" id="PF02620">
    <property type="entry name" value="YceD"/>
    <property type="match status" value="1"/>
</dbReference>
<keyword evidence="10" id="KW-1185">Reference proteome</keyword>
<evidence type="ECO:0000256" key="4">
    <source>
        <dbReference type="ARBA" id="ARBA00022517"/>
    </source>
</evidence>
<comment type="function">
    <text evidence="1">Plays a role in synthesis, processing and/or stability of 23S rRNA.</text>
</comment>
<dbReference type="PANTHER" id="PTHR38099:SF1">
    <property type="entry name" value="LARGE RIBOSOMAL RNA SUBUNIT ACCUMULATION PROTEIN YCED"/>
    <property type="match status" value="1"/>
</dbReference>
<evidence type="ECO:0000313" key="10">
    <source>
        <dbReference type="Proteomes" id="UP000266483"/>
    </source>
</evidence>
<dbReference type="EMBL" id="NQYH01000006">
    <property type="protein sequence ID" value="RIY40890.1"/>
    <property type="molecule type" value="Genomic_DNA"/>
</dbReference>
<dbReference type="EMBL" id="NQOU01000001">
    <property type="protein sequence ID" value="RII84106.1"/>
    <property type="molecule type" value="Genomic_DNA"/>
</dbReference>
<reference evidence="9 10" key="1">
    <citation type="submission" date="2017-08" db="EMBL/GenBank/DDBJ databases">
        <title>Pusillimonas indicus sp. nov., a member of the family Alcaligenaceae isolated from surface seawater.</title>
        <authorList>
            <person name="Li J."/>
        </authorList>
    </citation>
    <scope>NUCLEOTIDE SEQUENCE [LARGE SCALE GENOMIC DNA]</scope>
    <source>
        <strain evidence="7 10">17-4A</strain>
        <strain evidence="8 9">L52-1-41</strain>
    </source>
</reference>
<dbReference type="InterPro" id="IPR039255">
    <property type="entry name" value="YceD_bac"/>
</dbReference>
<comment type="caution">
    <text evidence="8">The sequence shown here is derived from an EMBL/GenBank/DDBJ whole genome shotgun (WGS) entry which is preliminary data.</text>
</comment>
<name>A0A3A1YVM1_9BURK</name>
<dbReference type="AlphaFoldDB" id="A0A3A1YVM1"/>
<evidence type="ECO:0000313" key="9">
    <source>
        <dbReference type="Proteomes" id="UP000266206"/>
    </source>
</evidence>
<dbReference type="InterPro" id="IPR003772">
    <property type="entry name" value="YceD"/>
</dbReference>
<dbReference type="Proteomes" id="UP000266483">
    <property type="component" value="Unassembled WGS sequence"/>
</dbReference>
<proteinExistence type="inferred from homology"/>
<evidence type="ECO:0000256" key="1">
    <source>
        <dbReference type="ARBA" id="ARBA00002868"/>
    </source>
</evidence>
<evidence type="ECO:0000256" key="6">
    <source>
        <dbReference type="SAM" id="MobiDB-lite"/>
    </source>
</evidence>
<protein>
    <recommendedName>
        <fullName evidence="3">Large ribosomal RNA subunit accumulation protein YceD</fullName>
    </recommendedName>
    <alternativeName>
        <fullName evidence="5">23S rRNA accumulation protein YceD</fullName>
    </alternativeName>
</protein>
<dbReference type="GO" id="GO:0005829">
    <property type="term" value="C:cytosol"/>
    <property type="evidence" value="ECO:0007669"/>
    <property type="project" value="TreeGrafter"/>
</dbReference>
<evidence type="ECO:0000256" key="2">
    <source>
        <dbReference type="ARBA" id="ARBA00010740"/>
    </source>
</evidence>
<feature type="region of interest" description="Disordered" evidence="6">
    <location>
        <begin position="152"/>
        <end position="186"/>
    </location>
</feature>
<organism evidence="8 9">
    <name type="scientific">Neopusillimonas maritima</name>
    <dbReference type="NCBI Taxonomy" id="2026239"/>
    <lineage>
        <taxon>Bacteria</taxon>
        <taxon>Pseudomonadati</taxon>
        <taxon>Pseudomonadota</taxon>
        <taxon>Betaproteobacteria</taxon>
        <taxon>Burkholderiales</taxon>
        <taxon>Alcaligenaceae</taxon>
        <taxon>Neopusillimonas</taxon>
    </lineage>
</organism>
<comment type="similarity">
    <text evidence="2">Belongs to the DUF177 domain family.</text>
</comment>
<gene>
    <name evidence="7" type="ORF">CJO09_02410</name>
    <name evidence="8" type="ORF">CJP73_08845</name>
</gene>
<accession>A0A3A1YVM1</accession>
<dbReference type="GO" id="GO:0042254">
    <property type="term" value="P:ribosome biogenesis"/>
    <property type="evidence" value="ECO:0007669"/>
    <property type="project" value="UniProtKB-KW"/>
</dbReference>
<evidence type="ECO:0000256" key="5">
    <source>
        <dbReference type="ARBA" id="ARBA00031841"/>
    </source>
</evidence>
<keyword evidence="4" id="KW-0690">Ribosome biogenesis</keyword>
<sequence>MFSLIGKEQPVSDSLIDALGFARAGSFLQGQAPLGLFTRMLDGQLAQPDAQRKSFVNWTLEGENTASGRYFLHVTAHAEPMLECQRCLRPFICNINVDNRVELVRTPAEQETDDLDDDGIERIVGSKRFSVLGFVEDELILAMPYVPKHHECPSDNGIQADRSASSQEQETRRQSPFSVLEQLKKN</sequence>
<evidence type="ECO:0000256" key="3">
    <source>
        <dbReference type="ARBA" id="ARBA00015716"/>
    </source>
</evidence>